<evidence type="ECO:0000313" key="1">
    <source>
        <dbReference type="EMBL" id="KAF2001339.1"/>
    </source>
</evidence>
<gene>
    <name evidence="1" type="ORF">P154DRAFT_562670</name>
</gene>
<dbReference type="AlphaFoldDB" id="A0A6A5WKM8"/>
<dbReference type="Proteomes" id="UP000799779">
    <property type="component" value="Unassembled WGS sequence"/>
</dbReference>
<sequence length="260" mass="29710">MNMIRATLSGLNPLHQLLVLHHRKVLRKDPKVHARVWNPANPLKLVCHQTHIETRDQELNYNAVTSIHEMIFVRHKIIQIPAITQFFDFAAATNPNNLNWLTKVIITRDPRIQQRATTYLRDSSENIIPFATFCKAHPHLSIDFVIPCFSICETFPWQFLHQGVCLTHILRNQIICDLVEPGGNLAPYQPGNEWRAARPDEDFWAPNLKFFPTCREKGKLGAAGQALDGGWDLMGTGKGHGLRYCINEGGIRYPVKELHD</sequence>
<reference evidence="1" key="1">
    <citation type="journal article" date="2020" name="Stud. Mycol.">
        <title>101 Dothideomycetes genomes: a test case for predicting lifestyles and emergence of pathogens.</title>
        <authorList>
            <person name="Haridas S."/>
            <person name="Albert R."/>
            <person name="Binder M."/>
            <person name="Bloem J."/>
            <person name="Labutti K."/>
            <person name="Salamov A."/>
            <person name="Andreopoulos B."/>
            <person name="Baker S."/>
            <person name="Barry K."/>
            <person name="Bills G."/>
            <person name="Bluhm B."/>
            <person name="Cannon C."/>
            <person name="Castanera R."/>
            <person name="Culley D."/>
            <person name="Daum C."/>
            <person name="Ezra D."/>
            <person name="Gonzalez J."/>
            <person name="Henrissat B."/>
            <person name="Kuo A."/>
            <person name="Liang C."/>
            <person name="Lipzen A."/>
            <person name="Lutzoni F."/>
            <person name="Magnuson J."/>
            <person name="Mondo S."/>
            <person name="Nolan M."/>
            <person name="Ohm R."/>
            <person name="Pangilinan J."/>
            <person name="Park H.-J."/>
            <person name="Ramirez L."/>
            <person name="Alfaro M."/>
            <person name="Sun H."/>
            <person name="Tritt A."/>
            <person name="Yoshinaga Y."/>
            <person name="Zwiers L.-H."/>
            <person name="Turgeon B."/>
            <person name="Goodwin S."/>
            <person name="Spatafora J."/>
            <person name="Crous P."/>
            <person name="Grigoriev I."/>
        </authorList>
    </citation>
    <scope>NUCLEOTIDE SEQUENCE</scope>
    <source>
        <strain evidence="1">CBS 123094</strain>
    </source>
</reference>
<protein>
    <submittedName>
        <fullName evidence="1">Uncharacterized protein</fullName>
    </submittedName>
</protein>
<accession>A0A6A5WKM8</accession>
<organism evidence="1 2">
    <name type="scientific">Amniculicola lignicola CBS 123094</name>
    <dbReference type="NCBI Taxonomy" id="1392246"/>
    <lineage>
        <taxon>Eukaryota</taxon>
        <taxon>Fungi</taxon>
        <taxon>Dikarya</taxon>
        <taxon>Ascomycota</taxon>
        <taxon>Pezizomycotina</taxon>
        <taxon>Dothideomycetes</taxon>
        <taxon>Pleosporomycetidae</taxon>
        <taxon>Pleosporales</taxon>
        <taxon>Amniculicolaceae</taxon>
        <taxon>Amniculicola</taxon>
    </lineage>
</organism>
<evidence type="ECO:0000313" key="2">
    <source>
        <dbReference type="Proteomes" id="UP000799779"/>
    </source>
</evidence>
<keyword evidence="2" id="KW-1185">Reference proteome</keyword>
<name>A0A6A5WKM8_9PLEO</name>
<proteinExistence type="predicted"/>
<dbReference type="EMBL" id="ML977583">
    <property type="protein sequence ID" value="KAF2001339.1"/>
    <property type="molecule type" value="Genomic_DNA"/>
</dbReference>